<feature type="compositionally biased region" description="Gly residues" evidence="2">
    <location>
        <begin position="495"/>
        <end position="505"/>
    </location>
</feature>
<evidence type="ECO:0000256" key="2">
    <source>
        <dbReference type="SAM" id="MobiDB-lite"/>
    </source>
</evidence>
<evidence type="ECO:0000313" key="5">
    <source>
        <dbReference type="Proteomes" id="UP001189429"/>
    </source>
</evidence>
<dbReference type="PROSITE" id="PS50103">
    <property type="entry name" value="ZF_C3H1"/>
    <property type="match status" value="1"/>
</dbReference>
<organism evidence="4 5">
    <name type="scientific">Prorocentrum cordatum</name>
    <dbReference type="NCBI Taxonomy" id="2364126"/>
    <lineage>
        <taxon>Eukaryota</taxon>
        <taxon>Sar</taxon>
        <taxon>Alveolata</taxon>
        <taxon>Dinophyceae</taxon>
        <taxon>Prorocentrales</taxon>
        <taxon>Prorocentraceae</taxon>
        <taxon>Prorocentrum</taxon>
    </lineage>
</organism>
<name>A0ABN9S1A8_9DINO</name>
<proteinExistence type="predicted"/>
<protein>
    <recommendedName>
        <fullName evidence="3">C3H1-type domain-containing protein</fullName>
    </recommendedName>
</protein>
<accession>A0ABN9S1A8</accession>
<reference evidence="4" key="1">
    <citation type="submission" date="2023-10" db="EMBL/GenBank/DDBJ databases">
        <authorList>
            <person name="Chen Y."/>
            <person name="Shah S."/>
            <person name="Dougan E. K."/>
            <person name="Thang M."/>
            <person name="Chan C."/>
        </authorList>
    </citation>
    <scope>NUCLEOTIDE SEQUENCE [LARGE SCALE GENOMIC DNA]</scope>
</reference>
<keyword evidence="1" id="KW-0862">Zinc</keyword>
<sequence>MVRIEAQSRLAAHRRGATALKLVVKNGFLEAVDVEPSLTRARSDGDLLGPSGRRSAVRAGDVAPLAPCRASPLSNPRTASTLIQDSHGSVGGLAGVAEDSQRGVEGWPEAPSGAAYAPLSARAVSAIGTQTDEHVEDIICPTCDSVGVLHACGHWQCTTLTCRPTWYQRLEATKWLLPRTRTRMVDEQFFKTRERCSACRPEGRCLKGACPRYCNFVFRRGTCRFGANCNFCHLHEPSGELKDEVKGAADIPQPPCCSHLPPPRPGLPLTLIKPVYKGFSATFNGMESPSASSPRPDEARPYGAPWSMDAWKPEQLWAMELVLEPPPGATASAPDSEGACGGRRKRKRTRTAADDSGRRPRGGLTRFCHRALVEEAAARGIPTEGSLRLRLIADIREHDAKVLIELVEEATSTGGGSTRSNLSPGVVAELREHGAGIKHMTFKDIIQEAQARGMSTKSGRKSWDQLLEEICESRRKDFHKPCAEELTKGSAAIPQGGGWSWGGAGVQASQVGSE</sequence>
<keyword evidence="1" id="KW-0863">Zinc-finger</keyword>
<keyword evidence="1" id="KW-0479">Metal-binding</keyword>
<feature type="region of interest" description="Disordered" evidence="2">
    <location>
        <begin position="490"/>
        <end position="514"/>
    </location>
</feature>
<evidence type="ECO:0000313" key="4">
    <source>
        <dbReference type="EMBL" id="CAK0824801.1"/>
    </source>
</evidence>
<feature type="domain" description="C3H1-type" evidence="3">
    <location>
        <begin position="208"/>
        <end position="238"/>
    </location>
</feature>
<dbReference type="Proteomes" id="UP001189429">
    <property type="component" value="Unassembled WGS sequence"/>
</dbReference>
<gene>
    <name evidence="4" type="ORF">PCOR1329_LOCUS25100</name>
</gene>
<feature type="zinc finger region" description="C3H1-type" evidence="1">
    <location>
        <begin position="208"/>
        <end position="238"/>
    </location>
</feature>
<feature type="region of interest" description="Disordered" evidence="2">
    <location>
        <begin position="326"/>
        <end position="362"/>
    </location>
</feature>
<dbReference type="EMBL" id="CAUYUJ010008735">
    <property type="protein sequence ID" value="CAK0824801.1"/>
    <property type="molecule type" value="Genomic_DNA"/>
</dbReference>
<keyword evidence="5" id="KW-1185">Reference proteome</keyword>
<evidence type="ECO:0000259" key="3">
    <source>
        <dbReference type="PROSITE" id="PS50103"/>
    </source>
</evidence>
<comment type="caution">
    <text evidence="4">The sequence shown here is derived from an EMBL/GenBank/DDBJ whole genome shotgun (WGS) entry which is preliminary data.</text>
</comment>
<evidence type="ECO:0000256" key="1">
    <source>
        <dbReference type="PROSITE-ProRule" id="PRU00723"/>
    </source>
</evidence>
<feature type="region of interest" description="Disordered" evidence="2">
    <location>
        <begin position="41"/>
        <end position="60"/>
    </location>
</feature>
<dbReference type="InterPro" id="IPR000571">
    <property type="entry name" value="Znf_CCCH"/>
</dbReference>